<sequence>MIPLLTIPWLGTTWVIFTVLAVIYHFRDRVWGIYRRYGGNFKVYLLVGMASAYLVEVLAIIDNLKLPPEERILLHPDPMSDLYLALAYYLPFVLYWGLAVRRYDYSWWEVFLIGGATGILMEQTGAVFFSFNPMAWLYVLLVYGSYKAIPVLIAEDCLKKRERGHIERWKKLALGLLIEFVAFLSAGALLWVFKIPL</sequence>
<keyword evidence="1" id="KW-0812">Transmembrane</keyword>
<gene>
    <name evidence="2" type="ORF">A3L11_09425</name>
</gene>
<evidence type="ECO:0000256" key="1">
    <source>
        <dbReference type="SAM" id="Phobius"/>
    </source>
</evidence>
<reference evidence="2 3" key="1">
    <citation type="submission" date="2016-04" db="EMBL/GenBank/DDBJ databases">
        <title>Complete genome sequence of Thermococcus siculi type strain RG-20.</title>
        <authorList>
            <person name="Oger P.M."/>
        </authorList>
    </citation>
    <scope>NUCLEOTIDE SEQUENCE [LARGE SCALE GENOMIC DNA]</scope>
    <source>
        <strain evidence="2 3">RG-20</strain>
    </source>
</reference>
<proteinExistence type="predicted"/>
<organism evidence="2 3">
    <name type="scientific">Thermococcus siculi</name>
    <dbReference type="NCBI Taxonomy" id="72803"/>
    <lineage>
        <taxon>Archaea</taxon>
        <taxon>Methanobacteriati</taxon>
        <taxon>Methanobacteriota</taxon>
        <taxon>Thermococci</taxon>
        <taxon>Thermococcales</taxon>
        <taxon>Thermococcaceae</taxon>
        <taxon>Thermococcus</taxon>
    </lineage>
</organism>
<feature type="transmembrane region" description="Helical" evidence="1">
    <location>
        <begin position="110"/>
        <end position="129"/>
    </location>
</feature>
<name>A0A2Z2MUG1_9EURY</name>
<keyword evidence="1" id="KW-0472">Membrane</keyword>
<evidence type="ECO:0000313" key="3">
    <source>
        <dbReference type="Proteomes" id="UP000250125"/>
    </source>
</evidence>
<dbReference type="AlphaFoldDB" id="A0A2Z2MUG1"/>
<protein>
    <submittedName>
        <fullName evidence="2">Uncharacterized protein</fullName>
    </submittedName>
</protein>
<feature type="transmembrane region" description="Helical" evidence="1">
    <location>
        <begin position="81"/>
        <end position="98"/>
    </location>
</feature>
<keyword evidence="3" id="KW-1185">Reference proteome</keyword>
<feature type="transmembrane region" description="Helical" evidence="1">
    <location>
        <begin position="43"/>
        <end position="61"/>
    </location>
</feature>
<dbReference type="Proteomes" id="UP000250125">
    <property type="component" value="Chromosome"/>
</dbReference>
<keyword evidence="1" id="KW-1133">Transmembrane helix</keyword>
<feature type="transmembrane region" description="Helical" evidence="1">
    <location>
        <begin position="174"/>
        <end position="193"/>
    </location>
</feature>
<dbReference type="EMBL" id="CP015103">
    <property type="protein sequence ID" value="ASJ09436.1"/>
    <property type="molecule type" value="Genomic_DNA"/>
</dbReference>
<feature type="transmembrane region" description="Helical" evidence="1">
    <location>
        <begin position="135"/>
        <end position="153"/>
    </location>
</feature>
<accession>A0A2Z2MUG1</accession>
<evidence type="ECO:0000313" key="2">
    <source>
        <dbReference type="EMBL" id="ASJ09436.1"/>
    </source>
</evidence>
<dbReference type="KEGG" id="tsl:A3L11_09425"/>
<feature type="transmembrane region" description="Helical" evidence="1">
    <location>
        <begin position="6"/>
        <end position="23"/>
    </location>
</feature>